<gene>
    <name evidence="1" type="ORF">VITISV_026245</name>
</gene>
<evidence type="ECO:0000313" key="1">
    <source>
        <dbReference type="EMBL" id="CAN80298.1"/>
    </source>
</evidence>
<sequence length="147" mass="16635">MVYRKLKSDPGVRLLIGNVRHVGCVVAIWVAYRRYGLPIEDMDCKREVWAAHERLWSATLTKLCVGESWWPWELKNGHIVAMGEPWAAWELKDGHTVAMDEPWAAWELGNGHMMALGESWAAWELKDGHMVAMGEPWAAWGLCGGHG</sequence>
<accession>A5AQ41</accession>
<reference evidence="1" key="1">
    <citation type="journal article" date="2007" name="PLoS ONE">
        <title>The first genome sequence of an elite grapevine cultivar (Pinot noir Vitis vinifera L.): coping with a highly heterozygous genome.</title>
        <authorList>
            <person name="Velasco R."/>
            <person name="Zharkikh A."/>
            <person name="Troggio M."/>
            <person name="Cartwright D.A."/>
            <person name="Cestaro A."/>
            <person name="Pruss D."/>
            <person name="Pindo M."/>
            <person name="FitzGerald L.M."/>
            <person name="Vezzulli S."/>
            <person name="Reid J."/>
            <person name="Malacarne G."/>
            <person name="Iliev D."/>
            <person name="Coppola G."/>
            <person name="Wardell B."/>
            <person name="Micheletti D."/>
            <person name="Macalma T."/>
            <person name="Facci M."/>
            <person name="Mitchell J.T."/>
            <person name="Perazzolli M."/>
            <person name="Eldredge G."/>
            <person name="Gatto P."/>
            <person name="Oyzerski R."/>
            <person name="Moretto M."/>
            <person name="Gutin N."/>
            <person name="Stefanini M."/>
            <person name="Chen Y."/>
            <person name="Segala C."/>
            <person name="Davenport C."/>
            <person name="Dematte L."/>
            <person name="Mraz A."/>
            <person name="Battilana J."/>
            <person name="Stormo K."/>
            <person name="Costa F."/>
            <person name="Tao Q."/>
            <person name="Si-Ammour A."/>
            <person name="Harkins T."/>
            <person name="Lackey A."/>
            <person name="Perbost C."/>
            <person name="Taillon B."/>
            <person name="Stella A."/>
            <person name="Solovyev V."/>
            <person name="Fawcett J.A."/>
            <person name="Sterck L."/>
            <person name="Vandepoele K."/>
            <person name="Grando S.M."/>
            <person name="Toppo S."/>
            <person name="Moser C."/>
            <person name="Lanchbury J."/>
            <person name="Bogden R."/>
            <person name="Skolnick M."/>
            <person name="Sgaramella V."/>
            <person name="Bhatnagar S.K."/>
            <person name="Fontana P."/>
            <person name="Gutin A."/>
            <person name="Van de Peer Y."/>
            <person name="Salamini F."/>
            <person name="Viola R."/>
        </authorList>
    </citation>
    <scope>NUCLEOTIDE SEQUENCE</scope>
</reference>
<protein>
    <submittedName>
        <fullName evidence="1">Uncharacterized protein</fullName>
    </submittedName>
</protein>
<dbReference type="EMBL" id="AM431943">
    <property type="protein sequence ID" value="CAN80298.1"/>
    <property type="molecule type" value="Genomic_DNA"/>
</dbReference>
<dbReference type="AlphaFoldDB" id="A5AQ41"/>
<organism evidence="1">
    <name type="scientific">Vitis vinifera</name>
    <name type="common">Grape</name>
    <dbReference type="NCBI Taxonomy" id="29760"/>
    <lineage>
        <taxon>Eukaryota</taxon>
        <taxon>Viridiplantae</taxon>
        <taxon>Streptophyta</taxon>
        <taxon>Embryophyta</taxon>
        <taxon>Tracheophyta</taxon>
        <taxon>Spermatophyta</taxon>
        <taxon>Magnoliopsida</taxon>
        <taxon>eudicotyledons</taxon>
        <taxon>Gunneridae</taxon>
        <taxon>Pentapetalae</taxon>
        <taxon>rosids</taxon>
        <taxon>Vitales</taxon>
        <taxon>Vitaceae</taxon>
        <taxon>Viteae</taxon>
        <taxon>Vitis</taxon>
    </lineage>
</organism>
<proteinExistence type="predicted"/>
<name>A5AQ41_VITVI</name>